<gene>
    <name evidence="2" type="ORF">Pcinc_026017</name>
</gene>
<protein>
    <submittedName>
        <fullName evidence="2">Uncharacterized protein</fullName>
    </submittedName>
</protein>
<name>A0AAE1F6V9_PETCI</name>
<keyword evidence="1" id="KW-0732">Signal</keyword>
<dbReference type="AlphaFoldDB" id="A0AAE1F6V9"/>
<dbReference type="Proteomes" id="UP001286313">
    <property type="component" value="Unassembled WGS sequence"/>
</dbReference>
<comment type="caution">
    <text evidence="2">The sequence shown here is derived from an EMBL/GenBank/DDBJ whole genome shotgun (WGS) entry which is preliminary data.</text>
</comment>
<feature type="chain" id="PRO_5041898067" evidence="1">
    <location>
        <begin position="28"/>
        <end position="113"/>
    </location>
</feature>
<evidence type="ECO:0000313" key="3">
    <source>
        <dbReference type="Proteomes" id="UP001286313"/>
    </source>
</evidence>
<feature type="signal peptide" evidence="1">
    <location>
        <begin position="1"/>
        <end position="27"/>
    </location>
</feature>
<evidence type="ECO:0000313" key="2">
    <source>
        <dbReference type="EMBL" id="KAK3868605.1"/>
    </source>
</evidence>
<keyword evidence="3" id="KW-1185">Reference proteome</keyword>
<reference evidence="2" key="1">
    <citation type="submission" date="2023-10" db="EMBL/GenBank/DDBJ databases">
        <title>Genome assemblies of two species of porcelain crab, Petrolisthes cinctipes and Petrolisthes manimaculis (Anomura: Porcellanidae).</title>
        <authorList>
            <person name="Angst P."/>
        </authorList>
    </citation>
    <scope>NUCLEOTIDE SEQUENCE</scope>
    <source>
        <strain evidence="2">PB745_01</strain>
        <tissue evidence="2">Gill</tissue>
    </source>
</reference>
<organism evidence="2 3">
    <name type="scientific">Petrolisthes cinctipes</name>
    <name type="common">Flat porcelain crab</name>
    <dbReference type="NCBI Taxonomy" id="88211"/>
    <lineage>
        <taxon>Eukaryota</taxon>
        <taxon>Metazoa</taxon>
        <taxon>Ecdysozoa</taxon>
        <taxon>Arthropoda</taxon>
        <taxon>Crustacea</taxon>
        <taxon>Multicrustacea</taxon>
        <taxon>Malacostraca</taxon>
        <taxon>Eumalacostraca</taxon>
        <taxon>Eucarida</taxon>
        <taxon>Decapoda</taxon>
        <taxon>Pleocyemata</taxon>
        <taxon>Anomura</taxon>
        <taxon>Galatheoidea</taxon>
        <taxon>Porcellanidae</taxon>
        <taxon>Petrolisthes</taxon>
    </lineage>
</organism>
<sequence length="113" mass="13199">MLLWPRVLTLAVVVTVLLLVVVHPALAHRQSWRKRYHNRNRYPYPRQSPSVPPNCIFVKSPFEENISIATVPPPCRQYCCYVRNIFNECVPVRSCLDGARKYLELSGEQFDRD</sequence>
<evidence type="ECO:0000256" key="1">
    <source>
        <dbReference type="SAM" id="SignalP"/>
    </source>
</evidence>
<proteinExistence type="predicted"/>
<dbReference type="EMBL" id="JAWQEG010002973">
    <property type="protein sequence ID" value="KAK3868605.1"/>
    <property type="molecule type" value="Genomic_DNA"/>
</dbReference>
<accession>A0AAE1F6V9</accession>